<dbReference type="Pfam" id="PF13855">
    <property type="entry name" value="LRR_8"/>
    <property type="match status" value="2"/>
</dbReference>
<keyword evidence="8" id="KW-0677">Repeat</keyword>
<keyword evidence="9" id="KW-1133">Transmembrane helix</keyword>
<proteinExistence type="inferred from homology"/>
<dbReference type="PANTHER" id="PTHR48010">
    <property type="entry name" value="OS05G0588300 PROTEIN"/>
    <property type="match status" value="1"/>
</dbReference>
<dbReference type="OrthoDB" id="10265969at2759"/>
<evidence type="ECO:0000256" key="1">
    <source>
        <dbReference type="ARBA" id="ARBA00004123"/>
    </source>
</evidence>
<evidence type="ECO:0000256" key="5">
    <source>
        <dbReference type="ARBA" id="ARBA00022614"/>
    </source>
</evidence>
<evidence type="ECO:0000256" key="2">
    <source>
        <dbReference type="ARBA" id="ARBA00004479"/>
    </source>
</evidence>
<dbReference type="PROSITE" id="PS51477">
    <property type="entry name" value="PAH"/>
    <property type="match status" value="1"/>
</dbReference>
<accession>A0A5C7H1N7</accession>
<evidence type="ECO:0000256" key="3">
    <source>
        <dbReference type="ARBA" id="ARBA00009592"/>
    </source>
</evidence>
<sequence length="699" mass="78997">MKIQRSDSFGCSKILMRQKEMERNNGGLLYGAKSMRKVKLSETNSLSVKKNSLYKQGFEFCKKVRERLNSSSDYQMGFLKYIHACSIGKIGKSDLKLMISGSISKYPDLIEGFDDFVKQCEDIAFDNQLESLQKIREKDSDTIMNPSVFGKADPDKVSIQELDLSKCLVITPSYRLLPEDYLVTMASRRSGVGAHLLNDFWVCTASGNKNYTPKIRGRNKYQQELDRCESDQYEFDMLLNLTRSAAERVEELVDGIQEKKIKLEGPFRIEDHLSVLNLRCIERLYDERGYEMLGGLNKNPKLALPLILSRLKKRVEELAEFRSDSNKYWAQVFNHGKNNIITDQSCGQVFLAEHANINLLFLPYTSHDPQNILATNWSISASVYSWRGVSCGKRHRRVTALDLSGMEFTGTVPPELGNLSFLAFLSSYNNSFHGSLPNELANLRRLKYLNLANNNFNEEIPSWIGSFTTLQSLLLFGNSFRGSVPSSLSYLSKLETLDLYNNLLQGNIPEEIGNLPSLKTFYLDKNQLSGSIPSSIFNISSLQLIDFSDSHLSGFIPSPTLNMSSLKIIDFSTNNLSGPLPFDMFDQLPELQEIYLSWNQLFGSIPSGLFSCQKLRILSLSNNNFEGTIPEEIRNLTMLNQLFLGLNNFTGKIPRQIGEVKSLEILSLIENSLAGSIPSEIGNLTQLKLLDLSYNNFTV</sequence>
<evidence type="ECO:0000256" key="11">
    <source>
        <dbReference type="ARBA" id="ARBA00023180"/>
    </source>
</evidence>
<dbReference type="InterPro" id="IPR001611">
    <property type="entry name" value="Leu-rich_rpt"/>
</dbReference>
<dbReference type="InterPro" id="IPR003591">
    <property type="entry name" value="Leu-rich_rpt_typical-subtyp"/>
</dbReference>
<dbReference type="Gene3D" id="3.80.10.10">
    <property type="entry name" value="Ribonuclease Inhibitor"/>
    <property type="match status" value="3"/>
</dbReference>
<dbReference type="GO" id="GO:0005634">
    <property type="term" value="C:nucleus"/>
    <property type="evidence" value="ECO:0007669"/>
    <property type="project" value="UniProtKB-SubCell"/>
</dbReference>
<dbReference type="InterPro" id="IPR003822">
    <property type="entry name" value="PAH"/>
</dbReference>
<evidence type="ECO:0000256" key="13">
    <source>
        <dbReference type="PROSITE-ProRule" id="PRU00810"/>
    </source>
</evidence>
<evidence type="ECO:0000256" key="6">
    <source>
        <dbReference type="ARBA" id="ARBA00022692"/>
    </source>
</evidence>
<evidence type="ECO:0000256" key="4">
    <source>
        <dbReference type="ARBA" id="ARBA00022491"/>
    </source>
</evidence>
<evidence type="ECO:0000256" key="8">
    <source>
        <dbReference type="ARBA" id="ARBA00022737"/>
    </source>
</evidence>
<organism evidence="15 16">
    <name type="scientific">Acer yangbiense</name>
    <dbReference type="NCBI Taxonomy" id="1000413"/>
    <lineage>
        <taxon>Eukaryota</taxon>
        <taxon>Viridiplantae</taxon>
        <taxon>Streptophyta</taxon>
        <taxon>Embryophyta</taxon>
        <taxon>Tracheophyta</taxon>
        <taxon>Spermatophyta</taxon>
        <taxon>Magnoliopsida</taxon>
        <taxon>eudicotyledons</taxon>
        <taxon>Gunneridae</taxon>
        <taxon>Pentapetalae</taxon>
        <taxon>rosids</taxon>
        <taxon>malvids</taxon>
        <taxon>Sapindales</taxon>
        <taxon>Sapindaceae</taxon>
        <taxon>Hippocastanoideae</taxon>
        <taxon>Acereae</taxon>
        <taxon>Acer</taxon>
    </lineage>
</organism>
<protein>
    <recommendedName>
        <fullName evidence="14">Histone deacetylase interacting domain-containing protein</fullName>
    </recommendedName>
</protein>
<dbReference type="SUPFAM" id="SSF52058">
    <property type="entry name" value="L domain-like"/>
    <property type="match status" value="1"/>
</dbReference>
<keyword evidence="16" id="KW-1185">Reference proteome</keyword>
<dbReference type="FunFam" id="3.80.10.10:FF:000095">
    <property type="entry name" value="LRR receptor-like serine/threonine-protein kinase GSO1"/>
    <property type="match status" value="1"/>
</dbReference>
<evidence type="ECO:0000313" key="15">
    <source>
        <dbReference type="EMBL" id="TXG50873.1"/>
    </source>
</evidence>
<keyword evidence="5" id="KW-0433">Leucine-rich repeat</keyword>
<reference evidence="16" key="1">
    <citation type="journal article" date="2019" name="Gigascience">
        <title>De novo genome assembly of the endangered Acer yangbiense, a plant species with extremely small populations endemic to Yunnan Province, China.</title>
        <authorList>
            <person name="Yang J."/>
            <person name="Wariss H.M."/>
            <person name="Tao L."/>
            <person name="Zhang R."/>
            <person name="Yun Q."/>
            <person name="Hollingsworth P."/>
            <person name="Dao Z."/>
            <person name="Luo G."/>
            <person name="Guo H."/>
            <person name="Ma Y."/>
            <person name="Sun W."/>
        </authorList>
    </citation>
    <scope>NUCLEOTIDE SEQUENCE [LARGE SCALE GENOMIC DNA]</scope>
    <source>
        <strain evidence="16">cv. Malutang</strain>
    </source>
</reference>
<keyword evidence="7" id="KW-0732">Signal</keyword>
<comment type="subcellular location">
    <subcellularLocation>
        <location evidence="2">Membrane</location>
        <topology evidence="2">Single-pass type I membrane protein</topology>
    </subcellularLocation>
    <subcellularLocation>
        <location evidence="1 13">Nucleus</location>
    </subcellularLocation>
</comment>
<keyword evidence="4" id="KW-0678">Repressor</keyword>
<dbReference type="GO" id="GO:0006355">
    <property type="term" value="P:regulation of DNA-templated transcription"/>
    <property type="evidence" value="ECO:0007669"/>
    <property type="project" value="InterPro"/>
</dbReference>
<dbReference type="Gene3D" id="1.20.1160.11">
    <property type="entry name" value="Paired amphipathic helix"/>
    <property type="match status" value="1"/>
</dbReference>
<dbReference type="InterPro" id="IPR032675">
    <property type="entry name" value="LRR_dom_sf"/>
</dbReference>
<dbReference type="Proteomes" id="UP000323000">
    <property type="component" value="Chromosome 11"/>
</dbReference>
<keyword evidence="11" id="KW-0325">Glycoprotein</keyword>
<keyword evidence="6" id="KW-0812">Transmembrane</keyword>
<dbReference type="InterPro" id="IPR036600">
    <property type="entry name" value="PAH_sf"/>
</dbReference>
<evidence type="ECO:0000259" key="14">
    <source>
        <dbReference type="SMART" id="SM00761"/>
    </source>
</evidence>
<gene>
    <name evidence="15" type="ORF">EZV62_023397</name>
</gene>
<keyword evidence="12 13" id="KW-0539">Nucleus</keyword>
<comment type="caution">
    <text evidence="15">The sequence shown here is derived from an EMBL/GenBank/DDBJ whole genome shotgun (WGS) entry which is preliminary data.</text>
</comment>
<keyword evidence="10" id="KW-0472">Membrane</keyword>
<evidence type="ECO:0000256" key="9">
    <source>
        <dbReference type="ARBA" id="ARBA00022989"/>
    </source>
</evidence>
<dbReference type="Pfam" id="PF08295">
    <property type="entry name" value="Sin3_corepress"/>
    <property type="match status" value="1"/>
</dbReference>
<dbReference type="InterPro" id="IPR013194">
    <property type="entry name" value="HDAC_interact_dom"/>
</dbReference>
<dbReference type="EMBL" id="VAHF01000011">
    <property type="protein sequence ID" value="TXG50873.1"/>
    <property type="molecule type" value="Genomic_DNA"/>
</dbReference>
<dbReference type="Pfam" id="PF00560">
    <property type="entry name" value="LRR_1"/>
    <property type="match status" value="3"/>
</dbReference>
<evidence type="ECO:0000256" key="7">
    <source>
        <dbReference type="ARBA" id="ARBA00022729"/>
    </source>
</evidence>
<comment type="similarity">
    <text evidence="3">Belongs to the RLP family.</text>
</comment>
<dbReference type="GO" id="GO:0016020">
    <property type="term" value="C:membrane"/>
    <property type="evidence" value="ECO:0007669"/>
    <property type="project" value="UniProtKB-SubCell"/>
</dbReference>
<dbReference type="SMART" id="SM00761">
    <property type="entry name" value="HDAC_interact"/>
    <property type="match status" value="1"/>
</dbReference>
<dbReference type="SMART" id="SM00369">
    <property type="entry name" value="LRR_TYP"/>
    <property type="match status" value="6"/>
</dbReference>
<evidence type="ECO:0000256" key="10">
    <source>
        <dbReference type="ARBA" id="ARBA00023136"/>
    </source>
</evidence>
<dbReference type="PANTHER" id="PTHR48010:SF58">
    <property type="entry name" value="RECEPTOR PROTEIN KINASE-LIKE PROTEIN ZAR1"/>
    <property type="match status" value="1"/>
</dbReference>
<dbReference type="FunFam" id="3.80.10.10:FF:000041">
    <property type="entry name" value="LRR receptor-like serine/threonine-protein kinase ERECTA"/>
    <property type="match status" value="1"/>
</dbReference>
<dbReference type="InterPro" id="IPR050994">
    <property type="entry name" value="At_inactive_RLKs"/>
</dbReference>
<dbReference type="AlphaFoldDB" id="A0A5C7H1N7"/>
<name>A0A5C7H1N7_9ROSI</name>
<evidence type="ECO:0000256" key="12">
    <source>
        <dbReference type="ARBA" id="ARBA00023242"/>
    </source>
</evidence>
<evidence type="ECO:0000313" key="16">
    <source>
        <dbReference type="Proteomes" id="UP000323000"/>
    </source>
</evidence>
<dbReference type="SUPFAM" id="SSF47762">
    <property type="entry name" value="PAH2 domain"/>
    <property type="match status" value="1"/>
</dbReference>
<feature type="domain" description="Histone deacetylase interacting" evidence="14">
    <location>
        <begin position="166"/>
        <end position="266"/>
    </location>
</feature>